<dbReference type="Proteomes" id="UP000053617">
    <property type="component" value="Unassembled WGS sequence"/>
</dbReference>
<dbReference type="RefSeq" id="XP_013270696.1">
    <property type="nucleotide sequence ID" value="XM_013415242.1"/>
</dbReference>
<dbReference type="OrthoDB" id="4143513at2759"/>
<keyword evidence="3" id="KW-1185">Reference proteome</keyword>
<dbReference type="EMBL" id="KN847479">
    <property type="protein sequence ID" value="KIX03560.1"/>
    <property type="molecule type" value="Genomic_DNA"/>
</dbReference>
<dbReference type="STRING" id="1442369.A0A0D2J3M6"/>
<feature type="compositionally biased region" description="Polar residues" evidence="1">
    <location>
        <begin position="26"/>
        <end position="37"/>
    </location>
</feature>
<reference evidence="2 3" key="1">
    <citation type="submission" date="2015-01" db="EMBL/GenBank/DDBJ databases">
        <title>The Genome Sequence of Rhinocladiella mackenzie CBS 650.93.</title>
        <authorList>
            <consortium name="The Broad Institute Genomics Platform"/>
            <person name="Cuomo C."/>
            <person name="de Hoog S."/>
            <person name="Gorbushina A."/>
            <person name="Stielow B."/>
            <person name="Teixiera M."/>
            <person name="Abouelleil A."/>
            <person name="Chapman S.B."/>
            <person name="Priest M."/>
            <person name="Young S.K."/>
            <person name="Wortman J."/>
            <person name="Nusbaum C."/>
            <person name="Birren B."/>
        </authorList>
    </citation>
    <scope>NUCLEOTIDE SEQUENCE [LARGE SCALE GENOMIC DNA]</scope>
    <source>
        <strain evidence="2 3">CBS 650.93</strain>
    </source>
</reference>
<evidence type="ECO:0000313" key="2">
    <source>
        <dbReference type="EMBL" id="KIX03560.1"/>
    </source>
</evidence>
<dbReference type="GeneID" id="25295184"/>
<feature type="region of interest" description="Disordered" evidence="1">
    <location>
        <begin position="1"/>
        <end position="45"/>
    </location>
</feature>
<dbReference type="HOGENOM" id="CLU_014626_1_0_1"/>
<sequence length="678" mass="76275">MSQSPKYTPPFGFPISTPDGVVIRTPSLTGNSPSQVASPHDEPSPLSAAVAETMALDRVRLFLHGRFDDLAKTMNDAEKATMSTWLYQFWVFAFMTSKHWGKGPRDWTRDNLNFDAYESSCHRPSPASPALLARSPVETGAHEDVPSEIRMPSQLCRWSIHVVEEPYESVYDEVGNSGSEWPPTWEQPPLEERLRNALENNDFSNIATNRLPLAMSQIVKAVERSPHELLLESFSFSIMARNEPLLEQMLRKVADAGIDIKTVYPLHIATSYLDGGSACCNILDHLCSSLPRLNTFYTNDHGHTVLDNLMLTILKGHSNSSPDILDETLTRDSSFAGIEVDLCGRWDADSPCFRALLQSGKTKVPLSWKHKFCHTSVLAVCHCIDSLGFCGLLGRSSGLFVRRCFSCGLSLQLSPLHVLVLTTFQLARSGCEGEDLFGMIAVLLCMLANRMDPQARATVSIDLLLGIDDGTRCTHEDLRPVDLAERLPSKIINGWSAELRRGWQIFCHILRPYEPIVARSRRREPSFDNSVIDFSQDSLGDLTEDSFSHDSNSGCEDDNFRSACGEECDYFPEYYKRSDIGHVWAAVQTELLTYRRINEADPWISSYFDLDAVLAGLKTGEEISMPLFDNRMIKPYCRCGRPGGSWKHVLRERIAEYYFGNLDVWDRASFIGLPCRFW</sequence>
<gene>
    <name evidence="2" type="ORF">Z518_07113</name>
</gene>
<organism evidence="2 3">
    <name type="scientific">Rhinocladiella mackenziei CBS 650.93</name>
    <dbReference type="NCBI Taxonomy" id="1442369"/>
    <lineage>
        <taxon>Eukaryota</taxon>
        <taxon>Fungi</taxon>
        <taxon>Dikarya</taxon>
        <taxon>Ascomycota</taxon>
        <taxon>Pezizomycotina</taxon>
        <taxon>Eurotiomycetes</taxon>
        <taxon>Chaetothyriomycetidae</taxon>
        <taxon>Chaetothyriales</taxon>
        <taxon>Herpotrichiellaceae</taxon>
        <taxon>Rhinocladiella</taxon>
    </lineage>
</organism>
<accession>A0A0D2J3M6</accession>
<evidence type="ECO:0000256" key="1">
    <source>
        <dbReference type="SAM" id="MobiDB-lite"/>
    </source>
</evidence>
<protein>
    <submittedName>
        <fullName evidence="2">Uncharacterized protein</fullName>
    </submittedName>
</protein>
<name>A0A0D2J3M6_9EURO</name>
<dbReference type="VEuPathDB" id="FungiDB:Z518_07113"/>
<proteinExistence type="predicted"/>
<dbReference type="AlphaFoldDB" id="A0A0D2J3M6"/>
<evidence type="ECO:0000313" key="3">
    <source>
        <dbReference type="Proteomes" id="UP000053617"/>
    </source>
</evidence>